<dbReference type="Gene3D" id="3.30.420.10">
    <property type="entry name" value="Ribonuclease H-like superfamily/Ribonuclease H"/>
    <property type="match status" value="1"/>
</dbReference>
<dbReference type="AlphaFoldDB" id="A0AAV3NSE7"/>
<dbReference type="GO" id="GO:0003676">
    <property type="term" value="F:nucleic acid binding"/>
    <property type="evidence" value="ECO:0007669"/>
    <property type="project" value="InterPro"/>
</dbReference>
<keyword evidence="3" id="KW-1185">Reference proteome</keyword>
<dbReference type="Proteomes" id="UP001454036">
    <property type="component" value="Unassembled WGS sequence"/>
</dbReference>
<dbReference type="GO" id="GO:0004523">
    <property type="term" value="F:RNA-DNA hybrid ribonuclease activity"/>
    <property type="evidence" value="ECO:0007669"/>
    <property type="project" value="InterPro"/>
</dbReference>
<name>A0AAV3NSE7_LITER</name>
<reference evidence="2 3" key="1">
    <citation type="submission" date="2024-01" db="EMBL/GenBank/DDBJ databases">
        <title>The complete chloroplast genome sequence of Lithospermum erythrorhizon: insights into the phylogenetic relationship among Boraginaceae species and the maternal lineages of purple gromwells.</title>
        <authorList>
            <person name="Okada T."/>
            <person name="Watanabe K."/>
        </authorList>
    </citation>
    <scope>NUCLEOTIDE SEQUENCE [LARGE SCALE GENOMIC DNA]</scope>
</reference>
<dbReference type="SUPFAM" id="SSF53098">
    <property type="entry name" value="Ribonuclease H-like"/>
    <property type="match status" value="1"/>
</dbReference>
<dbReference type="EMBL" id="BAABME010000199">
    <property type="protein sequence ID" value="GAA0140622.1"/>
    <property type="molecule type" value="Genomic_DNA"/>
</dbReference>
<protein>
    <recommendedName>
        <fullName evidence="1">RNase H type-1 domain-containing protein</fullName>
    </recommendedName>
</protein>
<evidence type="ECO:0000313" key="3">
    <source>
        <dbReference type="Proteomes" id="UP001454036"/>
    </source>
</evidence>
<dbReference type="PANTHER" id="PTHR48475">
    <property type="entry name" value="RIBONUCLEASE H"/>
    <property type="match status" value="1"/>
</dbReference>
<proteinExistence type="predicted"/>
<dbReference type="CDD" id="cd09279">
    <property type="entry name" value="RNase_HI_like"/>
    <property type="match status" value="1"/>
</dbReference>
<sequence length="227" mass="25923">MSNPSMMGSLTTWAIELTEFEVSYVPRTNVKAQALADFLIECTACVPEEVLGPREGRPEEVPWWKLHVDEASNEKRSRAGILIEGPEGEVFEYALRFSFKSTNNEAEYEVMVTGLQIAQALKIQQLLVRGDSKLVIEQIRGDCGVKSEVLKKYHAKALTFTRILEYLSFEHIPDSQNKHVDHLSRLATTYFGDLSSGVHVEVREHLIHMDCNVYSYFWKKPRTSEAR</sequence>
<dbReference type="InterPro" id="IPR002156">
    <property type="entry name" value="RNaseH_domain"/>
</dbReference>
<evidence type="ECO:0000313" key="2">
    <source>
        <dbReference type="EMBL" id="GAA0140622.1"/>
    </source>
</evidence>
<evidence type="ECO:0000259" key="1">
    <source>
        <dbReference type="Pfam" id="PF13456"/>
    </source>
</evidence>
<comment type="caution">
    <text evidence="2">The sequence shown here is derived from an EMBL/GenBank/DDBJ whole genome shotgun (WGS) entry which is preliminary data.</text>
</comment>
<gene>
    <name evidence="2" type="ORF">LIER_01932</name>
</gene>
<dbReference type="InterPro" id="IPR036397">
    <property type="entry name" value="RNaseH_sf"/>
</dbReference>
<dbReference type="InterPro" id="IPR012337">
    <property type="entry name" value="RNaseH-like_sf"/>
</dbReference>
<feature type="domain" description="RNase H type-1" evidence="1">
    <location>
        <begin position="73"/>
        <end position="186"/>
    </location>
</feature>
<organism evidence="2 3">
    <name type="scientific">Lithospermum erythrorhizon</name>
    <name type="common">Purple gromwell</name>
    <name type="synonym">Lithospermum officinale var. erythrorhizon</name>
    <dbReference type="NCBI Taxonomy" id="34254"/>
    <lineage>
        <taxon>Eukaryota</taxon>
        <taxon>Viridiplantae</taxon>
        <taxon>Streptophyta</taxon>
        <taxon>Embryophyta</taxon>
        <taxon>Tracheophyta</taxon>
        <taxon>Spermatophyta</taxon>
        <taxon>Magnoliopsida</taxon>
        <taxon>eudicotyledons</taxon>
        <taxon>Gunneridae</taxon>
        <taxon>Pentapetalae</taxon>
        <taxon>asterids</taxon>
        <taxon>lamiids</taxon>
        <taxon>Boraginales</taxon>
        <taxon>Boraginaceae</taxon>
        <taxon>Boraginoideae</taxon>
        <taxon>Lithospermeae</taxon>
        <taxon>Lithospermum</taxon>
    </lineage>
</organism>
<dbReference type="Pfam" id="PF13456">
    <property type="entry name" value="RVT_3"/>
    <property type="match status" value="1"/>
</dbReference>
<dbReference type="PANTHER" id="PTHR48475:SF1">
    <property type="entry name" value="RNASE H TYPE-1 DOMAIN-CONTAINING PROTEIN"/>
    <property type="match status" value="1"/>
</dbReference>
<accession>A0AAV3NSE7</accession>